<accession>A0ABD2PEI2</accession>
<evidence type="ECO:0000256" key="1">
    <source>
        <dbReference type="SAM" id="MobiDB-lite"/>
    </source>
</evidence>
<dbReference type="EMBL" id="JABFTP020000185">
    <property type="protein sequence ID" value="KAL3289120.1"/>
    <property type="molecule type" value="Genomic_DNA"/>
</dbReference>
<evidence type="ECO:0000313" key="2">
    <source>
        <dbReference type="EMBL" id="KAL3289120.1"/>
    </source>
</evidence>
<dbReference type="Proteomes" id="UP001516400">
    <property type="component" value="Unassembled WGS sequence"/>
</dbReference>
<keyword evidence="3" id="KW-1185">Reference proteome</keyword>
<feature type="compositionally biased region" description="Polar residues" evidence="1">
    <location>
        <begin position="130"/>
        <end position="144"/>
    </location>
</feature>
<organism evidence="2 3">
    <name type="scientific">Cryptolaemus montrouzieri</name>
    <dbReference type="NCBI Taxonomy" id="559131"/>
    <lineage>
        <taxon>Eukaryota</taxon>
        <taxon>Metazoa</taxon>
        <taxon>Ecdysozoa</taxon>
        <taxon>Arthropoda</taxon>
        <taxon>Hexapoda</taxon>
        <taxon>Insecta</taxon>
        <taxon>Pterygota</taxon>
        <taxon>Neoptera</taxon>
        <taxon>Endopterygota</taxon>
        <taxon>Coleoptera</taxon>
        <taxon>Polyphaga</taxon>
        <taxon>Cucujiformia</taxon>
        <taxon>Coccinelloidea</taxon>
        <taxon>Coccinellidae</taxon>
        <taxon>Scymninae</taxon>
        <taxon>Scymnini</taxon>
        <taxon>Cryptolaemus</taxon>
    </lineage>
</organism>
<evidence type="ECO:0000313" key="3">
    <source>
        <dbReference type="Proteomes" id="UP001516400"/>
    </source>
</evidence>
<gene>
    <name evidence="2" type="ORF">HHI36_003560</name>
</gene>
<feature type="region of interest" description="Disordered" evidence="1">
    <location>
        <begin position="101"/>
        <end position="179"/>
    </location>
</feature>
<comment type="caution">
    <text evidence="2">The sequence shown here is derived from an EMBL/GenBank/DDBJ whole genome shotgun (WGS) entry which is preliminary data.</text>
</comment>
<reference evidence="2 3" key="1">
    <citation type="journal article" date="2021" name="BMC Biol.">
        <title>Horizontally acquired antibacterial genes associated with adaptive radiation of ladybird beetles.</title>
        <authorList>
            <person name="Li H.S."/>
            <person name="Tang X.F."/>
            <person name="Huang Y.H."/>
            <person name="Xu Z.Y."/>
            <person name="Chen M.L."/>
            <person name="Du X.Y."/>
            <person name="Qiu B.Y."/>
            <person name="Chen P.T."/>
            <person name="Zhang W."/>
            <person name="Slipinski A."/>
            <person name="Escalona H.E."/>
            <person name="Waterhouse R.M."/>
            <person name="Zwick A."/>
            <person name="Pang H."/>
        </authorList>
    </citation>
    <scope>NUCLEOTIDE SEQUENCE [LARGE SCALE GENOMIC DNA]</scope>
    <source>
        <strain evidence="2">SYSU2018</strain>
    </source>
</reference>
<dbReference type="AlphaFoldDB" id="A0ABD2PEI2"/>
<proteinExistence type="predicted"/>
<protein>
    <submittedName>
        <fullName evidence="2">Uncharacterized protein</fullName>
    </submittedName>
</protein>
<name>A0ABD2PEI2_9CUCU</name>
<feature type="compositionally biased region" description="Basic and acidic residues" evidence="1">
    <location>
        <begin position="120"/>
        <end position="129"/>
    </location>
</feature>
<sequence length="179" mass="20698">MSNVTFSLLLKSEDVRRLPVHKLYKLLKQLFRYGLKEIREIDGLVLLKLSYSPKPETIKKKLGILPISYTRLNVNNQEGINISSHISKKFTFGQALGKESITNEDKSHQPSGSRRSIISVKKEYDEEKSNQSSGSRRSIVSVQGENDEKKSNLPSESRKRKRIEEEESEEVPRKRIRRE</sequence>